<keyword evidence="2" id="KW-0813">Transport</keyword>
<name>A0A6P1TJL7_9FIRM</name>
<organism evidence="4 5">
    <name type="scientific">Anaerocolumna sedimenticola</name>
    <dbReference type="NCBI Taxonomy" id="2696063"/>
    <lineage>
        <taxon>Bacteria</taxon>
        <taxon>Bacillati</taxon>
        <taxon>Bacillota</taxon>
        <taxon>Clostridia</taxon>
        <taxon>Lachnospirales</taxon>
        <taxon>Lachnospiraceae</taxon>
        <taxon>Anaerocolumna</taxon>
    </lineage>
</organism>
<dbReference type="AlphaFoldDB" id="A0A6P1TJL7"/>
<dbReference type="InterPro" id="IPR044911">
    <property type="entry name" value="V-type_ATPase_csu/dsu_dom_3"/>
</dbReference>
<dbReference type="PANTHER" id="PTHR38682">
    <property type="entry name" value="V-TYPE ATP SYNTHASE SUBUNIT C"/>
    <property type="match status" value="1"/>
</dbReference>
<dbReference type="Gene3D" id="1.20.1690.10">
    <property type="entry name" value="V-type ATP synthase subunit C domain"/>
    <property type="match status" value="2"/>
</dbReference>
<dbReference type="InterPro" id="IPR035067">
    <property type="entry name" value="V-type_ATPase_csu/dsu"/>
</dbReference>
<dbReference type="Gene3D" id="1.10.132.50">
    <property type="entry name" value="ATP synthase (C/AC39) subunit, domain 3"/>
    <property type="match status" value="1"/>
</dbReference>
<dbReference type="EMBL" id="CP048000">
    <property type="protein sequence ID" value="QHQ60309.1"/>
    <property type="molecule type" value="Genomic_DNA"/>
</dbReference>
<dbReference type="InterPro" id="IPR002843">
    <property type="entry name" value="ATPase_V0-cplx_csu/dsu"/>
</dbReference>
<evidence type="ECO:0000256" key="3">
    <source>
        <dbReference type="ARBA" id="ARBA00023065"/>
    </source>
</evidence>
<proteinExistence type="inferred from homology"/>
<dbReference type="InterPro" id="IPR050873">
    <property type="entry name" value="V-ATPase_V0D/AC39_subunit"/>
</dbReference>
<sequence>MGNLLSYSGIVTKIRAMQANLISSEDYQAIADLESTSEFIAFLKNHPGYREIFYHYDEHVLHRGQAEKVFINGLYQDFSKIYEFADPEQRNDLNFIFFRYEVDVLKSCMQMIYTKVNDYNLDIFAPFFNRHSSIDVKALASSQTIDEYINHLRATPYYSLLYNLSNASAATPFDYQMQLDIYYYKKVWQLKDKRLNGDNRLAFTQRLGSEIDLLNILWLYRSKKYFNVRSADSYAYVIPITYKLTKEKLVQLTESASIDEFIAVIKTTYYEHLISSLEDGSIENTCQKLITKIYKDNTSLYPASMSPVHYYLHLKQMEVRRLITALECIRYKLGPQDILKYVLA</sequence>
<gene>
    <name evidence="4" type="ORF">Ana3638_05595</name>
</gene>
<keyword evidence="5" id="KW-1185">Reference proteome</keyword>
<evidence type="ECO:0000256" key="2">
    <source>
        <dbReference type="ARBA" id="ARBA00022448"/>
    </source>
</evidence>
<evidence type="ECO:0000256" key="1">
    <source>
        <dbReference type="ARBA" id="ARBA00006709"/>
    </source>
</evidence>
<protein>
    <submittedName>
        <fullName evidence="4">V-type ATP synthase subunit C</fullName>
    </submittedName>
</protein>
<dbReference type="Pfam" id="PF01992">
    <property type="entry name" value="vATP-synt_AC39"/>
    <property type="match status" value="1"/>
</dbReference>
<reference evidence="4 5" key="1">
    <citation type="submission" date="2020-01" db="EMBL/GenBank/DDBJ databases">
        <title>Genome analysis of Anaerocolumna sp. CBA3638.</title>
        <authorList>
            <person name="Kim J."/>
            <person name="Roh S.W."/>
        </authorList>
    </citation>
    <scope>NUCLEOTIDE SEQUENCE [LARGE SCALE GENOMIC DNA]</scope>
    <source>
        <strain evidence="4 5">CBA3638</strain>
    </source>
</reference>
<accession>A0A6P1TJL7</accession>
<dbReference type="SUPFAM" id="SSF103486">
    <property type="entry name" value="V-type ATP synthase subunit C"/>
    <property type="match status" value="1"/>
</dbReference>
<comment type="similarity">
    <text evidence="1">Belongs to the V-ATPase V0D/AC39 subunit family.</text>
</comment>
<dbReference type="GO" id="GO:0046961">
    <property type="term" value="F:proton-transporting ATPase activity, rotational mechanism"/>
    <property type="evidence" value="ECO:0007669"/>
    <property type="project" value="InterPro"/>
</dbReference>
<keyword evidence="3" id="KW-0406">Ion transport</keyword>
<evidence type="ECO:0000313" key="5">
    <source>
        <dbReference type="Proteomes" id="UP000464314"/>
    </source>
</evidence>
<dbReference type="RefSeq" id="WP_161837145.1">
    <property type="nucleotide sequence ID" value="NZ_CP048000.1"/>
</dbReference>
<evidence type="ECO:0000313" key="4">
    <source>
        <dbReference type="EMBL" id="QHQ60309.1"/>
    </source>
</evidence>
<dbReference type="PANTHER" id="PTHR38682:SF1">
    <property type="entry name" value="V-TYPE ATP SYNTHASE SUBUNIT C"/>
    <property type="match status" value="1"/>
</dbReference>
<dbReference type="InterPro" id="IPR036079">
    <property type="entry name" value="ATPase_csu/dsu_sf"/>
</dbReference>
<dbReference type="KEGG" id="anr:Ana3638_05595"/>
<dbReference type="Proteomes" id="UP000464314">
    <property type="component" value="Chromosome"/>
</dbReference>